<dbReference type="InterPro" id="IPR011009">
    <property type="entry name" value="Kinase-like_dom_sf"/>
</dbReference>
<protein>
    <submittedName>
        <fullName evidence="4">Protein-associating with the carboxyl-terminal domain of ezrin</fullName>
    </submittedName>
</protein>
<dbReference type="EMBL" id="GAMC01010337">
    <property type="protein sequence ID" value="JAB96218.1"/>
    <property type="molecule type" value="mRNA"/>
</dbReference>
<dbReference type="InterPro" id="IPR016024">
    <property type="entry name" value="ARM-type_fold"/>
</dbReference>
<dbReference type="Gene3D" id="3.30.200.20">
    <property type="entry name" value="Phosphorylase Kinase, domain 1"/>
    <property type="match status" value="1"/>
</dbReference>
<dbReference type="InterPro" id="IPR055231">
    <property type="entry name" value="2AA_helical"/>
</dbReference>
<organism evidence="4">
    <name type="scientific">Ceratitis capitata</name>
    <name type="common">Mediterranean fruit fly</name>
    <name type="synonym">Tephritis capitata</name>
    <dbReference type="NCBI Taxonomy" id="7213"/>
    <lineage>
        <taxon>Eukaryota</taxon>
        <taxon>Metazoa</taxon>
        <taxon>Ecdysozoa</taxon>
        <taxon>Arthropoda</taxon>
        <taxon>Hexapoda</taxon>
        <taxon>Insecta</taxon>
        <taxon>Pterygota</taxon>
        <taxon>Neoptera</taxon>
        <taxon>Endopterygota</taxon>
        <taxon>Diptera</taxon>
        <taxon>Brachycera</taxon>
        <taxon>Muscomorpha</taxon>
        <taxon>Tephritoidea</taxon>
        <taxon>Tephritidae</taxon>
        <taxon>Ceratitis</taxon>
        <taxon>Ceratitis</taxon>
    </lineage>
</organism>
<feature type="region of interest" description="Disordered" evidence="2">
    <location>
        <begin position="616"/>
        <end position="635"/>
    </location>
</feature>
<gene>
    <name evidence="4" type="primary">PACE1</name>
</gene>
<dbReference type="InterPro" id="IPR051177">
    <property type="entry name" value="CIK-Related_Protein"/>
</dbReference>
<sequence length="806" mass="90949">LKWKIVNLYMWKVYKSNCKPIIYNEKSIKLNGVVYISDGMGNDSSRLKGLVIDKNSVEANDFWTLYNAESPTTSNEDGRQLLSIFQGEAVVNGQLWVIQGPLERAIKNLMIYRHPYILKYVTTWEQGGQKHLATERVRPLTTVLSAQSSLQVCLGLRTILCSLIFLVEKALGRHLNICISSIYVTDNGSWRLAGFEYVWKHKEITKSLLDLVKTYRYTAAVDSNQCKEYNTDAIEQYAFATLCEEVLNKCNKTGTTETPHAQEFRDYCATHLKHSNTQLRPRLSAVLLHPYFNHEFVLIHSFLFELPLKSVQEKQDFFTGLIDRLRYFNEEVVGAQLAADLLSRMVLLDPTAQLCVTPYVLKTKIDHSAALFSNQTYLRYIMPHIKKMFRLRDAQIRLILLEYFIEFVRLLSKDELLECILPYLLEGMNDTNDVLVAKTLRCMADLVPILGASTVIRGNRTRIFSDGRPQAAVSDATTHWVEPRSITPVLGNNMDCMVSDSPLPDNVDLSDSFISLPQGEINEQLDMPPRLSPDGGEDDKSAVVVDGVLTELLQQQDVNSENITETIVEEEIFINGDTAGLINQSINENLNTLTDICSNVHTENTDYAKKITANNGFHDQQHVEQKEDDENEEWSDWETDELQKLHNDTEADSTTTEKTNSYQVTIALPHNGIDVASLQTVNAATKERLGEASAQQTRSLIINDDLNAFDIVVQKSTTAPLEKSAEFDFFKDMEPVIQSRSSVTIPPHNFTTNSPKIAIKSSNKIDTDDIVIDSSRFAAVAINADDNTANGDGWGMDDDVEDAWKE</sequence>
<dbReference type="PANTHER" id="PTHR12984:SF15">
    <property type="entry name" value="PROTEIN-ASSOCIATING WITH THE CARBOXYL-TERMINAL DOMAIN OF EZRIN"/>
    <property type="match status" value="1"/>
</dbReference>
<keyword evidence="1" id="KW-0677">Repeat</keyword>
<feature type="compositionally biased region" description="Acidic residues" evidence="2">
    <location>
        <begin position="626"/>
        <end position="635"/>
    </location>
</feature>
<feature type="non-terminal residue" evidence="4">
    <location>
        <position position="1"/>
    </location>
</feature>
<dbReference type="AlphaFoldDB" id="W8BGV4"/>
<evidence type="ECO:0000256" key="2">
    <source>
        <dbReference type="SAM" id="MobiDB-lite"/>
    </source>
</evidence>
<dbReference type="Gene3D" id="1.10.510.10">
    <property type="entry name" value="Transferase(Phosphotransferase) domain 1"/>
    <property type="match status" value="1"/>
</dbReference>
<dbReference type="Pfam" id="PF22956">
    <property type="entry name" value="VPS15-like_hel"/>
    <property type="match status" value="1"/>
</dbReference>
<dbReference type="OrthoDB" id="9942861at2759"/>
<name>W8BGV4_CERCA</name>
<evidence type="ECO:0000313" key="4">
    <source>
        <dbReference type="EMBL" id="JAB96218.1"/>
    </source>
</evidence>
<dbReference type="SUPFAM" id="SSF56112">
    <property type="entry name" value="Protein kinase-like (PK-like)"/>
    <property type="match status" value="1"/>
</dbReference>
<evidence type="ECO:0000259" key="3">
    <source>
        <dbReference type="Pfam" id="PF22956"/>
    </source>
</evidence>
<dbReference type="Gene3D" id="1.25.10.10">
    <property type="entry name" value="Leucine-rich Repeat Variant"/>
    <property type="match status" value="1"/>
</dbReference>
<reference evidence="4" key="2">
    <citation type="journal article" date="2014" name="BMC Genomics">
        <title>A genomic perspective to assessing quality of mass-reared SIT flies used in Mediterranean fruit fly (Ceratitis capitata) eradication in California.</title>
        <authorList>
            <person name="Calla B."/>
            <person name="Hall B."/>
            <person name="Hou S."/>
            <person name="Geib S.M."/>
        </authorList>
    </citation>
    <scope>NUCLEOTIDE SEQUENCE</scope>
</reference>
<evidence type="ECO:0000256" key="1">
    <source>
        <dbReference type="ARBA" id="ARBA00022737"/>
    </source>
</evidence>
<dbReference type="InterPro" id="IPR011989">
    <property type="entry name" value="ARM-like"/>
</dbReference>
<reference evidence="4" key="1">
    <citation type="submission" date="2013-07" db="EMBL/GenBank/DDBJ databases">
        <authorList>
            <person name="Geib S."/>
        </authorList>
    </citation>
    <scope>NUCLEOTIDE SEQUENCE</scope>
</reference>
<dbReference type="SUPFAM" id="SSF48371">
    <property type="entry name" value="ARM repeat"/>
    <property type="match status" value="2"/>
</dbReference>
<dbReference type="PANTHER" id="PTHR12984">
    <property type="entry name" value="SCY1-RELATED S/T PROTEIN KINASE-LIKE"/>
    <property type="match status" value="1"/>
</dbReference>
<accession>W8BGV4</accession>
<proteinExistence type="evidence at transcript level"/>
<feature type="domain" description="Phosphatase 2A Regulatory Subunit A helical" evidence="3">
    <location>
        <begin position="349"/>
        <end position="447"/>
    </location>
</feature>